<protein>
    <submittedName>
        <fullName evidence="2">Carotenoid 1,2-hydratase</fullName>
    </submittedName>
</protein>
<sequence>MLLALAAGRAGAGDDVEPAGYPPVLPGYQLAFPRDGGAHPDFRTEWWYVTGWLEDAEGAQRGFQITFFRVRTRIGEDNPSRFAPTQLILAHAAVADPAHGRLLAAERAARALSPLAGVEQGRTHAWVDGWSLAWGDGHYRAQAADGAFSFDLRLRPDGPPMLNGEDGFSRKDADPAHASHYYSRPQLVVSGTLEVGGRRVEVAGSAWLDHEWSSGLMPPGAHGWDWIGINLHDGGALMAFRMRAEDGRPLWAAGTLRGQDGAAQALDEQAVHFSPSRHWRSPRTGARYPVAWRLEVTDGREGRARAFEIVPLMDDQELDSRRSTGAVYWEGAVRLLEGGREIGRGYLEMTGYAGRLRM</sequence>
<dbReference type="InterPro" id="IPR023374">
    <property type="entry name" value="AttH-like_dom_sf"/>
</dbReference>
<dbReference type="SUPFAM" id="SSF159245">
    <property type="entry name" value="AttH-like"/>
    <property type="match status" value="1"/>
</dbReference>
<dbReference type="OrthoDB" id="9770826at2"/>
<dbReference type="AlphaFoldDB" id="A0A4S4B2C1"/>
<dbReference type="PANTHER" id="PTHR38591:SF1">
    <property type="entry name" value="BLL1000 PROTEIN"/>
    <property type="match status" value="1"/>
</dbReference>
<name>A0A4S4B2C1_9RHOO</name>
<dbReference type="EMBL" id="SSOC01000002">
    <property type="protein sequence ID" value="THF66643.1"/>
    <property type="molecule type" value="Genomic_DNA"/>
</dbReference>
<reference evidence="2 3" key="1">
    <citation type="submission" date="2019-04" db="EMBL/GenBank/DDBJ databases">
        <title>Azoarcus nasutitermitis sp. nov. isolated from termite nest.</title>
        <authorList>
            <person name="Lin S.-Y."/>
            <person name="Hameed A."/>
            <person name="Hsu Y.-H."/>
            <person name="Young C.-C."/>
        </authorList>
    </citation>
    <scope>NUCLEOTIDE SEQUENCE [LARGE SCALE GENOMIC DNA]</scope>
    <source>
        <strain evidence="2 3">CC-YHH838</strain>
    </source>
</reference>
<dbReference type="PANTHER" id="PTHR38591">
    <property type="entry name" value="HYDROLASE"/>
    <property type="match status" value="1"/>
</dbReference>
<evidence type="ECO:0000313" key="2">
    <source>
        <dbReference type="EMBL" id="THF66643.1"/>
    </source>
</evidence>
<proteinExistence type="predicted"/>
<dbReference type="InterPro" id="IPR010791">
    <property type="entry name" value="AttH_dom"/>
</dbReference>
<dbReference type="Pfam" id="PF17186">
    <property type="entry name" value="Lipocalin_9"/>
    <property type="match status" value="1"/>
</dbReference>
<feature type="domain" description="AttH" evidence="1">
    <location>
        <begin position="44"/>
        <end position="214"/>
    </location>
</feature>
<organism evidence="2 3">
    <name type="scientific">Pseudothauera nasutitermitis</name>
    <dbReference type="NCBI Taxonomy" id="2565930"/>
    <lineage>
        <taxon>Bacteria</taxon>
        <taxon>Pseudomonadati</taxon>
        <taxon>Pseudomonadota</taxon>
        <taxon>Betaproteobacteria</taxon>
        <taxon>Rhodocyclales</taxon>
        <taxon>Zoogloeaceae</taxon>
        <taxon>Pseudothauera</taxon>
    </lineage>
</organism>
<dbReference type="Proteomes" id="UP000308430">
    <property type="component" value="Unassembled WGS sequence"/>
</dbReference>
<dbReference type="Gene3D" id="2.40.370.10">
    <property type="entry name" value="AttH-like domain"/>
    <property type="match status" value="2"/>
</dbReference>
<dbReference type="Pfam" id="PF07143">
    <property type="entry name" value="CrtC"/>
    <property type="match status" value="1"/>
</dbReference>
<accession>A0A4S4B2C1</accession>
<evidence type="ECO:0000259" key="1">
    <source>
        <dbReference type="Pfam" id="PF07143"/>
    </source>
</evidence>
<gene>
    <name evidence="2" type="ORF">E6C76_05055</name>
</gene>
<comment type="caution">
    <text evidence="2">The sequence shown here is derived from an EMBL/GenBank/DDBJ whole genome shotgun (WGS) entry which is preliminary data.</text>
</comment>
<keyword evidence="3" id="KW-1185">Reference proteome</keyword>
<evidence type="ECO:0000313" key="3">
    <source>
        <dbReference type="Proteomes" id="UP000308430"/>
    </source>
</evidence>